<evidence type="ECO:0000256" key="1">
    <source>
        <dbReference type="SAM" id="Phobius"/>
    </source>
</evidence>
<keyword evidence="1" id="KW-0812">Transmembrane</keyword>
<keyword evidence="1" id="KW-1133">Transmembrane helix</keyword>
<feature type="transmembrane region" description="Helical" evidence="1">
    <location>
        <begin position="108"/>
        <end position="129"/>
    </location>
</feature>
<dbReference type="Pfam" id="PF01569">
    <property type="entry name" value="PAP2"/>
    <property type="match status" value="1"/>
</dbReference>
<dbReference type="Gene3D" id="1.20.144.10">
    <property type="entry name" value="Phosphatidic acid phosphatase type 2/haloperoxidase"/>
    <property type="match status" value="1"/>
</dbReference>
<dbReference type="SUPFAM" id="SSF48317">
    <property type="entry name" value="Acid phosphatase/Vanadium-dependent haloperoxidase"/>
    <property type="match status" value="1"/>
</dbReference>
<name>A0ABT7WCZ0_9FLAO</name>
<proteinExistence type="predicted"/>
<dbReference type="RefSeq" id="WP_289724144.1">
    <property type="nucleotide sequence ID" value="NZ_JAUDUY010000002.1"/>
</dbReference>
<protein>
    <submittedName>
        <fullName evidence="3">Phosphatase PAP2 family protein</fullName>
    </submittedName>
</protein>
<feature type="transmembrane region" description="Helical" evidence="1">
    <location>
        <begin position="27"/>
        <end position="48"/>
    </location>
</feature>
<dbReference type="InterPro" id="IPR036938">
    <property type="entry name" value="PAP2/HPO_sf"/>
</dbReference>
<feature type="domain" description="Phosphatidic acid phosphatase type 2/haloperoxidase" evidence="2">
    <location>
        <begin position="61"/>
        <end position="177"/>
    </location>
</feature>
<accession>A0ABT7WCZ0</accession>
<reference evidence="3" key="1">
    <citation type="submission" date="2023-06" db="EMBL/GenBank/DDBJ databases">
        <title>Robiginitalea aurantiacus sp. nov. and Algoriphagus sediminis sp. nov., isolated from coastal sediment.</title>
        <authorList>
            <person name="Zhou Z.Y."/>
            <person name="An J."/>
            <person name="Jia Y.W."/>
            <person name="Du Z.J."/>
        </authorList>
    </citation>
    <scope>NUCLEOTIDE SEQUENCE</scope>
    <source>
        <strain evidence="3">M39</strain>
    </source>
</reference>
<feature type="transmembrane region" description="Helical" evidence="1">
    <location>
        <begin position="136"/>
        <end position="156"/>
    </location>
</feature>
<dbReference type="EMBL" id="JAUDUY010000002">
    <property type="protein sequence ID" value="MDM9630779.1"/>
    <property type="molecule type" value="Genomic_DNA"/>
</dbReference>
<evidence type="ECO:0000259" key="2">
    <source>
        <dbReference type="SMART" id="SM00014"/>
    </source>
</evidence>
<organism evidence="3 4">
    <name type="scientific">Robiginitalea aurantiaca</name>
    <dbReference type="NCBI Taxonomy" id="3056915"/>
    <lineage>
        <taxon>Bacteria</taxon>
        <taxon>Pseudomonadati</taxon>
        <taxon>Bacteroidota</taxon>
        <taxon>Flavobacteriia</taxon>
        <taxon>Flavobacteriales</taxon>
        <taxon>Flavobacteriaceae</taxon>
        <taxon>Robiginitalea</taxon>
    </lineage>
</organism>
<feature type="transmembrane region" description="Helical" evidence="1">
    <location>
        <begin position="57"/>
        <end position="78"/>
    </location>
</feature>
<gene>
    <name evidence="3" type="ORF">QU605_04820</name>
</gene>
<dbReference type="Proteomes" id="UP001174839">
    <property type="component" value="Unassembled WGS sequence"/>
</dbReference>
<dbReference type="PANTHER" id="PTHR14969:SF13">
    <property type="entry name" value="AT30094P"/>
    <property type="match status" value="1"/>
</dbReference>
<keyword evidence="1" id="KW-0472">Membrane</keyword>
<sequence>MWETLIDKDHEWFLYLNRLGTPAWDPFWLFLSDKWAAIPLYALLLFLVYRQLGWRRLLLFLVFIGLLITATDQLSGFFKYGVQRLRPCHEPEFEGVMRLVKKSCGGRFGYFSAHAANSFALASFFVVFWGGKRRLWAFPLILWALLVGYSRIYLGVHYPLDVLSGCFAGGMLGWLFARLYQKADLKLFS</sequence>
<dbReference type="PANTHER" id="PTHR14969">
    <property type="entry name" value="SPHINGOSINE-1-PHOSPHATE PHOSPHOHYDROLASE"/>
    <property type="match status" value="1"/>
</dbReference>
<dbReference type="CDD" id="cd03395">
    <property type="entry name" value="PAP2_like_4"/>
    <property type="match status" value="1"/>
</dbReference>
<feature type="transmembrane region" description="Helical" evidence="1">
    <location>
        <begin position="162"/>
        <end position="180"/>
    </location>
</feature>
<keyword evidence="4" id="KW-1185">Reference proteome</keyword>
<evidence type="ECO:0000313" key="4">
    <source>
        <dbReference type="Proteomes" id="UP001174839"/>
    </source>
</evidence>
<dbReference type="SMART" id="SM00014">
    <property type="entry name" value="acidPPc"/>
    <property type="match status" value="1"/>
</dbReference>
<comment type="caution">
    <text evidence="3">The sequence shown here is derived from an EMBL/GenBank/DDBJ whole genome shotgun (WGS) entry which is preliminary data.</text>
</comment>
<evidence type="ECO:0000313" key="3">
    <source>
        <dbReference type="EMBL" id="MDM9630779.1"/>
    </source>
</evidence>
<dbReference type="InterPro" id="IPR000326">
    <property type="entry name" value="PAP2/HPO"/>
</dbReference>